<gene>
    <name evidence="1" type="ORF">Rhal01_03404</name>
</gene>
<organism evidence="1 2">
    <name type="scientific">Rubritalea halochordaticola</name>
    <dbReference type="NCBI Taxonomy" id="714537"/>
    <lineage>
        <taxon>Bacteria</taxon>
        <taxon>Pseudomonadati</taxon>
        <taxon>Verrucomicrobiota</taxon>
        <taxon>Verrucomicrobiia</taxon>
        <taxon>Verrucomicrobiales</taxon>
        <taxon>Rubritaleaceae</taxon>
        <taxon>Rubritalea</taxon>
    </lineage>
</organism>
<reference evidence="1 2" key="1">
    <citation type="submission" date="2024-02" db="EMBL/GenBank/DDBJ databases">
        <title>Rubritalea halochordaticola NBRC 107102.</title>
        <authorList>
            <person name="Ichikawa N."/>
            <person name="Katano-Makiyama Y."/>
            <person name="Hidaka K."/>
        </authorList>
    </citation>
    <scope>NUCLEOTIDE SEQUENCE [LARGE SCALE GENOMIC DNA]</scope>
    <source>
        <strain evidence="1 2">NBRC 107102</strain>
    </source>
</reference>
<dbReference type="EMBL" id="BAABRL010000013">
    <property type="protein sequence ID" value="GAA5497211.1"/>
    <property type="molecule type" value="Genomic_DNA"/>
</dbReference>
<protein>
    <recommendedName>
        <fullName evidence="3">Sigma-70 family RNA polymerase sigma factor</fullName>
    </recommendedName>
</protein>
<evidence type="ECO:0000313" key="1">
    <source>
        <dbReference type="EMBL" id="GAA5497211.1"/>
    </source>
</evidence>
<keyword evidence="2" id="KW-1185">Reference proteome</keyword>
<proteinExistence type="predicted"/>
<accession>A0ABP9V833</accession>
<sequence length="176" mass="20816">MNREFEGLCIGLHDVIESPKVRLLFDDSWYWLHYEFFQCRDYICSEQASVVRTHLLNLAAMLYRGFEELPEKFSTDDDKTLRIIAELVEIAEYAEDFPVCLWIYGDETSKETLSEACERLPSVEQLEFLMSLPHSRRRERERLSYAHDEPRVALKRYRNELAAFNKRAKLAGKKAQ</sequence>
<comment type="caution">
    <text evidence="1">The sequence shown here is derived from an EMBL/GenBank/DDBJ whole genome shotgun (WGS) entry which is preliminary data.</text>
</comment>
<name>A0ABP9V833_9BACT</name>
<evidence type="ECO:0000313" key="2">
    <source>
        <dbReference type="Proteomes" id="UP001424741"/>
    </source>
</evidence>
<evidence type="ECO:0008006" key="3">
    <source>
        <dbReference type="Google" id="ProtNLM"/>
    </source>
</evidence>
<dbReference type="Proteomes" id="UP001424741">
    <property type="component" value="Unassembled WGS sequence"/>
</dbReference>